<dbReference type="Pfam" id="PF22594">
    <property type="entry name" value="GTP-eEF1A_C"/>
    <property type="match status" value="1"/>
</dbReference>
<feature type="binding site" evidence="6">
    <location>
        <begin position="110"/>
        <end position="114"/>
    </location>
    <ligand>
        <name>GTP</name>
        <dbReference type="ChEBI" id="CHEBI:37565"/>
    </ligand>
</feature>
<dbReference type="InterPro" id="IPR044138">
    <property type="entry name" value="CysN_II"/>
</dbReference>
<dbReference type="NCBIfam" id="NF004035">
    <property type="entry name" value="PRK05506.1"/>
    <property type="match status" value="1"/>
</dbReference>
<dbReference type="InterPro" id="IPR009000">
    <property type="entry name" value="Transl_B-barrel_sf"/>
</dbReference>
<dbReference type="HAMAP" id="MF_00062">
    <property type="entry name" value="Sulf_adenylyltr_sub1"/>
    <property type="match status" value="1"/>
</dbReference>
<dbReference type="InterPro" id="IPR005225">
    <property type="entry name" value="Small_GTP-bd"/>
</dbReference>
<dbReference type="CDD" id="cd03695">
    <property type="entry name" value="CysN_NodQ_II"/>
    <property type="match status" value="1"/>
</dbReference>
<comment type="caution">
    <text evidence="8">The sequence shown here is derived from an EMBL/GenBank/DDBJ whole genome shotgun (WGS) entry which is preliminary data.</text>
</comment>
<keyword evidence="5 6" id="KW-0342">GTP-binding</keyword>
<protein>
    <recommendedName>
        <fullName evidence="6">Sulfate adenylyltransferase subunit 1</fullName>
        <ecNumber evidence="6">2.7.7.4</ecNumber>
    </recommendedName>
    <alternativeName>
        <fullName evidence="6">ATP-sulfurylase large subunit</fullName>
    </alternativeName>
    <alternativeName>
        <fullName evidence="6">Sulfate adenylate transferase</fullName>
        <shortName evidence="6">SAT</shortName>
    </alternativeName>
</protein>
<dbReference type="InterPro" id="IPR044139">
    <property type="entry name" value="CysN_NoDQ_III"/>
</dbReference>
<dbReference type="NCBIfam" id="NF003478">
    <property type="entry name" value="PRK05124.1"/>
    <property type="match status" value="1"/>
</dbReference>
<dbReference type="GO" id="GO:0004781">
    <property type="term" value="F:sulfate adenylyltransferase (ATP) activity"/>
    <property type="evidence" value="ECO:0007669"/>
    <property type="project" value="UniProtKB-EC"/>
</dbReference>
<keyword evidence="2 6" id="KW-0548">Nucleotidyltransferase</keyword>
<dbReference type="Pfam" id="PF00009">
    <property type="entry name" value="GTP_EFTU"/>
    <property type="match status" value="1"/>
</dbReference>
<dbReference type="SUPFAM" id="SSF52540">
    <property type="entry name" value="P-loop containing nucleoside triphosphate hydrolases"/>
    <property type="match status" value="1"/>
</dbReference>
<dbReference type="NCBIfam" id="TIGR02034">
    <property type="entry name" value="CysN"/>
    <property type="match status" value="1"/>
</dbReference>
<name>A0ABS9X5P8_9GAMM</name>
<keyword evidence="3 6" id="KW-0547">Nucleotide-binding</keyword>
<dbReference type="SUPFAM" id="SSF50447">
    <property type="entry name" value="Translation proteins"/>
    <property type="match status" value="1"/>
</dbReference>
<organism evidence="8 9">
    <name type="scientific">Colwellia maritima</name>
    <dbReference type="NCBI Taxonomy" id="2912588"/>
    <lineage>
        <taxon>Bacteria</taxon>
        <taxon>Pseudomonadati</taxon>
        <taxon>Pseudomonadota</taxon>
        <taxon>Gammaproteobacteria</taxon>
        <taxon>Alteromonadales</taxon>
        <taxon>Colwelliaceae</taxon>
        <taxon>Colwellia</taxon>
    </lineage>
</organism>
<accession>A0ABS9X5P8</accession>
<evidence type="ECO:0000313" key="8">
    <source>
        <dbReference type="EMBL" id="MCI2285534.1"/>
    </source>
</evidence>
<comment type="pathway">
    <text evidence="6">Sulfur metabolism; hydrogen sulfide biosynthesis; sulfite from sulfate: step 1/3.</text>
</comment>
<dbReference type="Proteomes" id="UP001139646">
    <property type="component" value="Unassembled WGS sequence"/>
</dbReference>
<dbReference type="SUPFAM" id="SSF50465">
    <property type="entry name" value="EF-Tu/eEF-1alpha/eIF2-gamma C-terminal domain"/>
    <property type="match status" value="1"/>
</dbReference>
<dbReference type="InterPro" id="IPR050100">
    <property type="entry name" value="TRAFAC_GTPase_members"/>
</dbReference>
<dbReference type="InterPro" id="IPR054696">
    <property type="entry name" value="GTP-eEF1A_C"/>
</dbReference>
<comment type="catalytic activity">
    <reaction evidence="6">
        <text>sulfate + ATP + H(+) = adenosine 5'-phosphosulfate + diphosphate</text>
        <dbReference type="Rhea" id="RHEA:18133"/>
        <dbReference type="ChEBI" id="CHEBI:15378"/>
        <dbReference type="ChEBI" id="CHEBI:16189"/>
        <dbReference type="ChEBI" id="CHEBI:30616"/>
        <dbReference type="ChEBI" id="CHEBI:33019"/>
        <dbReference type="ChEBI" id="CHEBI:58243"/>
        <dbReference type="EC" id="2.7.7.4"/>
    </reaction>
</comment>
<dbReference type="PANTHER" id="PTHR23115">
    <property type="entry name" value="TRANSLATION FACTOR"/>
    <property type="match status" value="1"/>
</dbReference>
<dbReference type="InterPro" id="IPR041757">
    <property type="entry name" value="CysN_GTP-bd"/>
</dbReference>
<dbReference type="CDD" id="cd04166">
    <property type="entry name" value="CysN_ATPS"/>
    <property type="match status" value="1"/>
</dbReference>
<evidence type="ECO:0000256" key="1">
    <source>
        <dbReference type="ARBA" id="ARBA00022679"/>
    </source>
</evidence>
<dbReference type="InterPro" id="IPR011779">
    <property type="entry name" value="SO4_adenylTrfase_lsu"/>
</dbReference>
<feature type="binding site" evidence="6">
    <location>
        <begin position="31"/>
        <end position="38"/>
    </location>
    <ligand>
        <name>GTP</name>
        <dbReference type="ChEBI" id="CHEBI:37565"/>
    </ligand>
</feature>
<evidence type="ECO:0000256" key="3">
    <source>
        <dbReference type="ARBA" id="ARBA00022741"/>
    </source>
</evidence>
<dbReference type="NCBIfam" id="TIGR00231">
    <property type="entry name" value="small_GTP"/>
    <property type="match status" value="1"/>
</dbReference>
<dbReference type="Gene3D" id="2.40.30.10">
    <property type="entry name" value="Translation factors"/>
    <property type="match status" value="2"/>
</dbReference>
<evidence type="ECO:0000256" key="4">
    <source>
        <dbReference type="ARBA" id="ARBA00022840"/>
    </source>
</evidence>
<dbReference type="InterPro" id="IPR000795">
    <property type="entry name" value="T_Tr_GTP-bd_dom"/>
</dbReference>
<dbReference type="EC" id="2.7.7.4" evidence="6"/>
<dbReference type="PRINTS" id="PR00315">
    <property type="entry name" value="ELONGATNFCT"/>
</dbReference>
<keyword evidence="9" id="KW-1185">Reference proteome</keyword>
<keyword evidence="4 6" id="KW-0067">ATP-binding</keyword>
<dbReference type="PROSITE" id="PS51722">
    <property type="entry name" value="G_TR_2"/>
    <property type="match status" value="1"/>
</dbReference>
<dbReference type="PROSITE" id="PS00301">
    <property type="entry name" value="G_TR_1"/>
    <property type="match status" value="1"/>
</dbReference>
<dbReference type="InterPro" id="IPR031157">
    <property type="entry name" value="G_TR_CS"/>
</dbReference>
<dbReference type="RefSeq" id="WP_242288411.1">
    <property type="nucleotide sequence ID" value="NZ_JAKKSL010000005.1"/>
</dbReference>
<dbReference type="InterPro" id="IPR009001">
    <property type="entry name" value="Transl_elong_EF1A/Init_IF2_C"/>
</dbReference>
<evidence type="ECO:0000256" key="5">
    <source>
        <dbReference type="ARBA" id="ARBA00023134"/>
    </source>
</evidence>
<reference evidence="8" key="1">
    <citation type="submission" date="2022-01" db="EMBL/GenBank/DDBJ databases">
        <title>Colwellia maritima, isolated from seawater.</title>
        <authorList>
            <person name="Kristyanto S."/>
            <person name="Jung J."/>
            <person name="Jeon C.O."/>
        </authorList>
    </citation>
    <scope>NUCLEOTIDE SEQUENCE</scope>
    <source>
        <strain evidence="8">MSW7</strain>
    </source>
</reference>
<evidence type="ECO:0000256" key="2">
    <source>
        <dbReference type="ARBA" id="ARBA00022695"/>
    </source>
</evidence>
<evidence type="ECO:0000259" key="7">
    <source>
        <dbReference type="PROSITE" id="PS51722"/>
    </source>
</evidence>
<feature type="binding site" evidence="6">
    <location>
        <begin position="165"/>
        <end position="168"/>
    </location>
    <ligand>
        <name>GTP</name>
        <dbReference type="ChEBI" id="CHEBI:37565"/>
    </ligand>
</feature>
<dbReference type="Gene3D" id="3.40.50.300">
    <property type="entry name" value="P-loop containing nucleotide triphosphate hydrolases"/>
    <property type="match status" value="1"/>
</dbReference>
<feature type="domain" description="Tr-type G" evidence="7">
    <location>
        <begin position="22"/>
        <end position="236"/>
    </location>
</feature>
<sequence length="467" mass="52420">MSHQSDLIEDDIQAYLKQHENKELVRFLTCGSVDDGKSTLIGRLLHDSKMIFEDQLAAIEKDSKKSGTTGEAIDLALLVDGLQSEREQGITIDVAYRYFSTEQRKFIIADTPGHEQYTRNMATGASTCDLAIILIDARYGVQVQTRRHSFICSLLGLKHIIVAVNKMDLVDFSQARYQEIKKEYRDFAQSLDFDDVRFVPLSALNGDNVVEESVNMPWYPGATLMKLLNTIDVAPKNEFTPFRFQVQYVNRPNLDFRGFAGTIASGHVLVGDTIVALPSGKESVVKDIVTFDGNLERADKGMAVTLTLEDEIDISRGEMIVKKGNLPHSTKEFNATVVWMHENELEPGREYFIKHGSKMTTGHAESIESKYDVNTMEKMPSSQLAINEIGSVNLVVDEVLHFDSYNENKGTGAFILIDRLSNITVGAGMINNALDQKVHEYSAFELEFNTLVRKHFPHWGARDIAKL</sequence>
<dbReference type="InterPro" id="IPR027417">
    <property type="entry name" value="P-loop_NTPase"/>
</dbReference>
<dbReference type="CDD" id="cd04095">
    <property type="entry name" value="CysN_NoDQ_III"/>
    <property type="match status" value="1"/>
</dbReference>
<keyword evidence="1 6" id="KW-0808">Transferase</keyword>
<proteinExistence type="inferred from homology"/>
<comment type="similarity">
    <text evidence="6">Belongs to the TRAFAC class translation factor GTPase superfamily. Classic translation factor GTPase family. CysN/NodQ subfamily.</text>
</comment>
<dbReference type="EMBL" id="JAKKSL010000005">
    <property type="protein sequence ID" value="MCI2285534.1"/>
    <property type="molecule type" value="Genomic_DNA"/>
</dbReference>
<evidence type="ECO:0000313" key="9">
    <source>
        <dbReference type="Proteomes" id="UP001139646"/>
    </source>
</evidence>
<gene>
    <name evidence="6 8" type="primary">cysN</name>
    <name evidence="8" type="ORF">L3081_21725</name>
</gene>
<comment type="function">
    <text evidence="6">With CysD forms the ATP sulfurylase (ATPS) that catalyzes the adenylation of sulfate producing adenosine 5'-phosphosulfate (APS) and diphosphate, the first enzymatic step in sulfur assimilation pathway. APS synthesis involves the formation of a high-energy phosphoric-sulfuric acid anhydride bond driven by GTP hydrolysis by CysN coupled to ATP hydrolysis by CysD.</text>
</comment>
<evidence type="ECO:0000256" key="6">
    <source>
        <dbReference type="HAMAP-Rule" id="MF_00062"/>
    </source>
</evidence>
<comment type="subunit">
    <text evidence="6">Heterodimer composed of CysD, the smaller subunit, and CysN.</text>
</comment>